<name>A0ABP9V5A4_9DEIO</name>
<sequence>MAEKEAVLKVKVTKLTYGPDGRQYLPGDTIELRGAHAEVAAKHYNKKVETVDEIDPATKRAQANVAGNQAANNQAGNAGKD</sequence>
<protein>
    <submittedName>
        <fullName evidence="1">Uncharacterized protein</fullName>
    </submittedName>
</protein>
<organism evidence="1 2">
    <name type="scientific">Deinococcus xinjiangensis</name>
    <dbReference type="NCBI Taxonomy" id="457454"/>
    <lineage>
        <taxon>Bacteria</taxon>
        <taxon>Thermotogati</taxon>
        <taxon>Deinococcota</taxon>
        <taxon>Deinococci</taxon>
        <taxon>Deinococcales</taxon>
        <taxon>Deinococcaceae</taxon>
        <taxon>Deinococcus</taxon>
    </lineage>
</organism>
<proteinExistence type="predicted"/>
<evidence type="ECO:0000313" key="1">
    <source>
        <dbReference type="EMBL" id="GAA5500464.1"/>
    </source>
</evidence>
<comment type="caution">
    <text evidence="1">The sequence shown here is derived from an EMBL/GenBank/DDBJ whole genome shotgun (WGS) entry which is preliminary data.</text>
</comment>
<dbReference type="EMBL" id="BAABRN010000001">
    <property type="protein sequence ID" value="GAA5500464.1"/>
    <property type="molecule type" value="Genomic_DNA"/>
</dbReference>
<accession>A0ABP9V5A4</accession>
<evidence type="ECO:0000313" key="2">
    <source>
        <dbReference type="Proteomes" id="UP001458946"/>
    </source>
</evidence>
<reference evidence="1 2" key="1">
    <citation type="submission" date="2024-02" db="EMBL/GenBank/DDBJ databases">
        <title>Deinococcus xinjiangensis NBRC 107630.</title>
        <authorList>
            <person name="Ichikawa N."/>
            <person name="Katano-Makiyama Y."/>
            <person name="Hidaka K."/>
        </authorList>
    </citation>
    <scope>NUCLEOTIDE SEQUENCE [LARGE SCALE GENOMIC DNA]</scope>
    <source>
        <strain evidence="1 2">NBRC 107630</strain>
    </source>
</reference>
<gene>
    <name evidence="1" type="ORF">Dxin01_00185</name>
</gene>
<keyword evidence="2" id="KW-1185">Reference proteome</keyword>
<dbReference type="RefSeq" id="WP_353540449.1">
    <property type="nucleotide sequence ID" value="NZ_BAABRN010000001.1"/>
</dbReference>
<dbReference type="Proteomes" id="UP001458946">
    <property type="component" value="Unassembled WGS sequence"/>
</dbReference>